<proteinExistence type="predicted"/>
<accession>A0A0C9ZTG7</accession>
<reference evidence="1 2" key="1">
    <citation type="submission" date="2014-04" db="EMBL/GenBank/DDBJ databases">
        <authorList>
            <consortium name="DOE Joint Genome Institute"/>
            <person name="Kuo A."/>
            <person name="Kohler A."/>
            <person name="Costa M.D."/>
            <person name="Nagy L.G."/>
            <person name="Floudas D."/>
            <person name="Copeland A."/>
            <person name="Barry K.W."/>
            <person name="Cichocki N."/>
            <person name="Veneault-Fourrey C."/>
            <person name="LaButti K."/>
            <person name="Lindquist E.A."/>
            <person name="Lipzen A."/>
            <person name="Lundell T."/>
            <person name="Morin E."/>
            <person name="Murat C."/>
            <person name="Sun H."/>
            <person name="Tunlid A."/>
            <person name="Henrissat B."/>
            <person name="Grigoriev I.V."/>
            <person name="Hibbett D.S."/>
            <person name="Martin F."/>
            <person name="Nordberg H.P."/>
            <person name="Cantor M.N."/>
            <person name="Hua S.X."/>
        </authorList>
    </citation>
    <scope>NUCLEOTIDE SEQUENCE [LARGE SCALE GENOMIC DNA]</scope>
    <source>
        <strain evidence="1 2">441</strain>
    </source>
</reference>
<name>A0A0C9ZTG7_9AGAM</name>
<dbReference type="HOGENOM" id="CLU_1917888_0_0_1"/>
<keyword evidence="2" id="KW-1185">Reference proteome</keyword>
<evidence type="ECO:0000313" key="1">
    <source>
        <dbReference type="EMBL" id="KIK25537.1"/>
    </source>
</evidence>
<reference evidence="2" key="2">
    <citation type="submission" date="2015-01" db="EMBL/GenBank/DDBJ databases">
        <title>Evolutionary Origins and Diversification of the Mycorrhizal Mutualists.</title>
        <authorList>
            <consortium name="DOE Joint Genome Institute"/>
            <consortium name="Mycorrhizal Genomics Consortium"/>
            <person name="Kohler A."/>
            <person name="Kuo A."/>
            <person name="Nagy L.G."/>
            <person name="Floudas D."/>
            <person name="Copeland A."/>
            <person name="Barry K.W."/>
            <person name="Cichocki N."/>
            <person name="Veneault-Fourrey C."/>
            <person name="LaButti K."/>
            <person name="Lindquist E.A."/>
            <person name="Lipzen A."/>
            <person name="Lundell T."/>
            <person name="Morin E."/>
            <person name="Murat C."/>
            <person name="Riley R."/>
            <person name="Ohm R."/>
            <person name="Sun H."/>
            <person name="Tunlid A."/>
            <person name="Henrissat B."/>
            <person name="Grigoriev I.V."/>
            <person name="Hibbett D.S."/>
            <person name="Martin F."/>
        </authorList>
    </citation>
    <scope>NUCLEOTIDE SEQUENCE [LARGE SCALE GENOMIC DNA]</scope>
    <source>
        <strain evidence="2">441</strain>
    </source>
</reference>
<gene>
    <name evidence="1" type="ORF">PISMIDRAFT_677175</name>
</gene>
<protein>
    <submittedName>
        <fullName evidence="1">Uncharacterized protein</fullName>
    </submittedName>
</protein>
<sequence>MHDPSTTGWPTNTRRTPRIPSGIDKIVNHIRPLAVPNVVRAYIFDDLDPQRCVYLIDKPLPHRSAIIIVRGKPSNLASTTVSRKNIAITICHSQTERTKNLCVVGDCRRTPGLCNPSRRAVFEYRRRIQDAL</sequence>
<dbReference type="EMBL" id="KN833707">
    <property type="protein sequence ID" value="KIK25537.1"/>
    <property type="molecule type" value="Genomic_DNA"/>
</dbReference>
<dbReference type="Proteomes" id="UP000054018">
    <property type="component" value="Unassembled WGS sequence"/>
</dbReference>
<evidence type="ECO:0000313" key="2">
    <source>
        <dbReference type="Proteomes" id="UP000054018"/>
    </source>
</evidence>
<dbReference type="AlphaFoldDB" id="A0A0C9ZTG7"/>
<organism evidence="1 2">
    <name type="scientific">Pisolithus microcarpus 441</name>
    <dbReference type="NCBI Taxonomy" id="765257"/>
    <lineage>
        <taxon>Eukaryota</taxon>
        <taxon>Fungi</taxon>
        <taxon>Dikarya</taxon>
        <taxon>Basidiomycota</taxon>
        <taxon>Agaricomycotina</taxon>
        <taxon>Agaricomycetes</taxon>
        <taxon>Agaricomycetidae</taxon>
        <taxon>Boletales</taxon>
        <taxon>Sclerodermatineae</taxon>
        <taxon>Pisolithaceae</taxon>
        <taxon>Pisolithus</taxon>
    </lineage>
</organism>